<reference evidence="2 3" key="1">
    <citation type="submission" date="2017-07" db="EMBL/GenBank/DDBJ databases">
        <title>An improved, manually edited Actinidia chinensis var. chinensis (kiwifruit) genome highlights the challenges associated with draft genomes and gene prediction in plants.</title>
        <authorList>
            <person name="Pilkington S."/>
            <person name="Crowhurst R."/>
            <person name="Hilario E."/>
            <person name="Nardozza S."/>
            <person name="Fraser L."/>
            <person name="Peng Y."/>
            <person name="Gunaseelan K."/>
            <person name="Simpson R."/>
            <person name="Tahir J."/>
            <person name="Deroles S."/>
            <person name="Templeton K."/>
            <person name="Luo Z."/>
            <person name="Davy M."/>
            <person name="Cheng C."/>
            <person name="Mcneilage M."/>
            <person name="Scaglione D."/>
            <person name="Liu Y."/>
            <person name="Zhang Q."/>
            <person name="Datson P."/>
            <person name="De Silva N."/>
            <person name="Gardiner S."/>
            <person name="Bassett H."/>
            <person name="Chagne D."/>
            <person name="Mccallum J."/>
            <person name="Dzierzon H."/>
            <person name="Deng C."/>
            <person name="Wang Y.-Y."/>
            <person name="Barron N."/>
            <person name="Manako K."/>
            <person name="Bowen J."/>
            <person name="Foster T."/>
            <person name="Erridge Z."/>
            <person name="Tiffin H."/>
            <person name="Waite C."/>
            <person name="Davies K."/>
            <person name="Grierson E."/>
            <person name="Laing W."/>
            <person name="Kirk R."/>
            <person name="Chen X."/>
            <person name="Wood M."/>
            <person name="Montefiori M."/>
            <person name="Brummell D."/>
            <person name="Schwinn K."/>
            <person name="Catanach A."/>
            <person name="Fullerton C."/>
            <person name="Li D."/>
            <person name="Meiyalaghan S."/>
            <person name="Nieuwenhuizen N."/>
            <person name="Read N."/>
            <person name="Prakash R."/>
            <person name="Hunter D."/>
            <person name="Zhang H."/>
            <person name="Mckenzie M."/>
            <person name="Knabel M."/>
            <person name="Harris A."/>
            <person name="Allan A."/>
            <person name="Chen A."/>
            <person name="Janssen B."/>
            <person name="Plunkett B."/>
            <person name="Dwamena C."/>
            <person name="Voogd C."/>
            <person name="Leif D."/>
            <person name="Lafferty D."/>
            <person name="Souleyre E."/>
            <person name="Varkonyi-Gasic E."/>
            <person name="Gambi F."/>
            <person name="Hanley J."/>
            <person name="Yao J.-L."/>
            <person name="Cheung J."/>
            <person name="David K."/>
            <person name="Warren B."/>
            <person name="Marsh K."/>
            <person name="Snowden K."/>
            <person name="Lin-Wang K."/>
            <person name="Brian L."/>
            <person name="Martinez-Sanchez M."/>
            <person name="Wang M."/>
            <person name="Ileperuma N."/>
            <person name="Macnee N."/>
            <person name="Campin R."/>
            <person name="Mcatee P."/>
            <person name="Drummond R."/>
            <person name="Espley R."/>
            <person name="Ireland H."/>
            <person name="Wu R."/>
            <person name="Atkinson R."/>
            <person name="Karunairetnam S."/>
            <person name="Bulley S."/>
            <person name="Chunkath S."/>
            <person name="Hanley Z."/>
            <person name="Storey R."/>
            <person name="Thrimawithana A."/>
            <person name="Thomson S."/>
            <person name="David C."/>
            <person name="Testolin R."/>
        </authorList>
    </citation>
    <scope>NUCLEOTIDE SEQUENCE [LARGE SCALE GENOMIC DNA]</scope>
    <source>
        <strain evidence="3">cv. Red5</strain>
        <tissue evidence="2">Young leaf</tissue>
    </source>
</reference>
<gene>
    <name evidence="2" type="ORF">CEY00_Acc00791</name>
</gene>
<feature type="region of interest" description="Disordered" evidence="1">
    <location>
        <begin position="1"/>
        <end position="105"/>
    </location>
</feature>
<reference evidence="3" key="2">
    <citation type="journal article" date="2018" name="BMC Genomics">
        <title>A manually annotated Actinidia chinensis var. chinensis (kiwifruit) genome highlights the challenges associated with draft genomes and gene prediction in plants.</title>
        <authorList>
            <person name="Pilkington S.M."/>
            <person name="Crowhurst R."/>
            <person name="Hilario E."/>
            <person name="Nardozza S."/>
            <person name="Fraser L."/>
            <person name="Peng Y."/>
            <person name="Gunaseelan K."/>
            <person name="Simpson R."/>
            <person name="Tahir J."/>
            <person name="Deroles S.C."/>
            <person name="Templeton K."/>
            <person name="Luo Z."/>
            <person name="Davy M."/>
            <person name="Cheng C."/>
            <person name="McNeilage M."/>
            <person name="Scaglione D."/>
            <person name="Liu Y."/>
            <person name="Zhang Q."/>
            <person name="Datson P."/>
            <person name="De Silva N."/>
            <person name="Gardiner S.E."/>
            <person name="Bassett H."/>
            <person name="Chagne D."/>
            <person name="McCallum J."/>
            <person name="Dzierzon H."/>
            <person name="Deng C."/>
            <person name="Wang Y.Y."/>
            <person name="Barron L."/>
            <person name="Manako K."/>
            <person name="Bowen J."/>
            <person name="Foster T.M."/>
            <person name="Erridge Z.A."/>
            <person name="Tiffin H."/>
            <person name="Waite C.N."/>
            <person name="Davies K.M."/>
            <person name="Grierson E.P."/>
            <person name="Laing W.A."/>
            <person name="Kirk R."/>
            <person name="Chen X."/>
            <person name="Wood M."/>
            <person name="Montefiori M."/>
            <person name="Brummell D.A."/>
            <person name="Schwinn K.E."/>
            <person name="Catanach A."/>
            <person name="Fullerton C."/>
            <person name="Li D."/>
            <person name="Meiyalaghan S."/>
            <person name="Nieuwenhuizen N."/>
            <person name="Read N."/>
            <person name="Prakash R."/>
            <person name="Hunter D."/>
            <person name="Zhang H."/>
            <person name="McKenzie M."/>
            <person name="Knabel M."/>
            <person name="Harris A."/>
            <person name="Allan A.C."/>
            <person name="Gleave A."/>
            <person name="Chen A."/>
            <person name="Janssen B.J."/>
            <person name="Plunkett B."/>
            <person name="Ampomah-Dwamena C."/>
            <person name="Voogd C."/>
            <person name="Leif D."/>
            <person name="Lafferty D."/>
            <person name="Souleyre E.J.F."/>
            <person name="Varkonyi-Gasic E."/>
            <person name="Gambi F."/>
            <person name="Hanley J."/>
            <person name="Yao J.L."/>
            <person name="Cheung J."/>
            <person name="David K.M."/>
            <person name="Warren B."/>
            <person name="Marsh K."/>
            <person name="Snowden K.C."/>
            <person name="Lin-Wang K."/>
            <person name="Brian L."/>
            <person name="Martinez-Sanchez M."/>
            <person name="Wang M."/>
            <person name="Ileperuma N."/>
            <person name="Macnee N."/>
            <person name="Campin R."/>
            <person name="McAtee P."/>
            <person name="Drummond R.S.M."/>
            <person name="Espley R.V."/>
            <person name="Ireland H.S."/>
            <person name="Wu R."/>
            <person name="Atkinson R.G."/>
            <person name="Karunairetnam S."/>
            <person name="Bulley S."/>
            <person name="Chunkath S."/>
            <person name="Hanley Z."/>
            <person name="Storey R."/>
            <person name="Thrimawithana A.H."/>
            <person name="Thomson S."/>
            <person name="David C."/>
            <person name="Testolin R."/>
            <person name="Huang H."/>
            <person name="Hellens R.P."/>
            <person name="Schaffer R.J."/>
        </authorList>
    </citation>
    <scope>NUCLEOTIDE SEQUENCE [LARGE SCALE GENOMIC DNA]</scope>
    <source>
        <strain evidence="3">cv. Red5</strain>
    </source>
</reference>
<dbReference type="EMBL" id="NKQK01000001">
    <property type="protein sequence ID" value="PSS36281.1"/>
    <property type="molecule type" value="Genomic_DNA"/>
</dbReference>
<comment type="caution">
    <text evidence="2">The sequence shown here is derived from an EMBL/GenBank/DDBJ whole genome shotgun (WGS) entry which is preliminary data.</text>
</comment>
<sequence length="105" mass="12636">MRVRDRFRGRVSERRRSISRSLCYGRPYSRSPGYYSPSPRHSHYSRSMSPRYQTYRERSYSRSPYGTRYRERAYSRSPYDSRSRSQSQSASAIRVRSPSLEGYLR</sequence>
<feature type="compositionally biased region" description="Low complexity" evidence="1">
    <location>
        <begin position="19"/>
        <end position="52"/>
    </location>
</feature>
<dbReference type="AlphaFoldDB" id="A0A2R6S1X2"/>
<name>A0A2R6S1X2_ACTCC</name>
<keyword evidence="3" id="KW-1185">Reference proteome</keyword>
<feature type="compositionally biased region" description="Basic and acidic residues" evidence="1">
    <location>
        <begin position="1"/>
        <end position="16"/>
    </location>
</feature>
<evidence type="ECO:0000313" key="2">
    <source>
        <dbReference type="EMBL" id="PSS36281.1"/>
    </source>
</evidence>
<keyword evidence="2" id="KW-0261">Viral envelope protein</keyword>
<dbReference type="Proteomes" id="UP000241394">
    <property type="component" value="Chromosome LG1"/>
</dbReference>
<feature type="compositionally biased region" description="Basic and acidic residues" evidence="1">
    <location>
        <begin position="68"/>
        <end position="83"/>
    </location>
</feature>
<proteinExistence type="predicted"/>
<protein>
    <submittedName>
        <fullName evidence="2">E1 envelope glycoprotein</fullName>
    </submittedName>
</protein>
<keyword evidence="2" id="KW-0946">Virion</keyword>
<organism evidence="2 3">
    <name type="scientific">Actinidia chinensis var. chinensis</name>
    <name type="common">Chinese soft-hair kiwi</name>
    <dbReference type="NCBI Taxonomy" id="1590841"/>
    <lineage>
        <taxon>Eukaryota</taxon>
        <taxon>Viridiplantae</taxon>
        <taxon>Streptophyta</taxon>
        <taxon>Embryophyta</taxon>
        <taxon>Tracheophyta</taxon>
        <taxon>Spermatophyta</taxon>
        <taxon>Magnoliopsida</taxon>
        <taxon>eudicotyledons</taxon>
        <taxon>Gunneridae</taxon>
        <taxon>Pentapetalae</taxon>
        <taxon>asterids</taxon>
        <taxon>Ericales</taxon>
        <taxon>Actinidiaceae</taxon>
        <taxon>Actinidia</taxon>
    </lineage>
</organism>
<evidence type="ECO:0000313" key="3">
    <source>
        <dbReference type="Proteomes" id="UP000241394"/>
    </source>
</evidence>
<accession>A0A2R6S1X2</accession>
<dbReference type="InParanoid" id="A0A2R6S1X2"/>
<dbReference type="Gramene" id="PSS36281">
    <property type="protein sequence ID" value="PSS36281"/>
    <property type="gene ID" value="CEY00_Acc00791"/>
</dbReference>
<evidence type="ECO:0000256" key="1">
    <source>
        <dbReference type="SAM" id="MobiDB-lite"/>
    </source>
</evidence>
<feature type="compositionally biased region" description="Low complexity" evidence="1">
    <location>
        <begin position="84"/>
        <end position="97"/>
    </location>
</feature>